<keyword evidence="1" id="KW-0732">Signal</keyword>
<dbReference type="EMBL" id="WHUW01000023">
    <property type="protein sequence ID" value="KAF8436011.1"/>
    <property type="molecule type" value="Genomic_DNA"/>
</dbReference>
<sequence>MLMWSLYGLMIWCSWTAQNFHLRGALLAEIRTMPSPTGTSAHRVHERRFAKLSKRLSAIRHVYSSIQPLAASSIEPSRHLHLSHTLCNKPNNGRLDIDGLGVNWCQSNKHHCGVDQRFVPLAQELD</sequence>
<reference evidence="2" key="2">
    <citation type="journal article" date="2020" name="Nat. Commun.">
        <title>Large-scale genome sequencing of mycorrhizal fungi provides insights into the early evolution of symbiotic traits.</title>
        <authorList>
            <person name="Miyauchi S."/>
            <person name="Kiss E."/>
            <person name="Kuo A."/>
            <person name="Drula E."/>
            <person name="Kohler A."/>
            <person name="Sanchez-Garcia M."/>
            <person name="Morin E."/>
            <person name="Andreopoulos B."/>
            <person name="Barry K.W."/>
            <person name="Bonito G."/>
            <person name="Buee M."/>
            <person name="Carver A."/>
            <person name="Chen C."/>
            <person name="Cichocki N."/>
            <person name="Clum A."/>
            <person name="Culley D."/>
            <person name="Crous P.W."/>
            <person name="Fauchery L."/>
            <person name="Girlanda M."/>
            <person name="Hayes R.D."/>
            <person name="Keri Z."/>
            <person name="LaButti K."/>
            <person name="Lipzen A."/>
            <person name="Lombard V."/>
            <person name="Magnuson J."/>
            <person name="Maillard F."/>
            <person name="Murat C."/>
            <person name="Nolan M."/>
            <person name="Ohm R.A."/>
            <person name="Pangilinan J."/>
            <person name="Pereira M.F."/>
            <person name="Perotto S."/>
            <person name="Peter M."/>
            <person name="Pfister S."/>
            <person name="Riley R."/>
            <person name="Sitrit Y."/>
            <person name="Stielow J.B."/>
            <person name="Szollosi G."/>
            <person name="Zifcakova L."/>
            <person name="Stursova M."/>
            <person name="Spatafora J.W."/>
            <person name="Tedersoo L."/>
            <person name="Vaario L.M."/>
            <person name="Yamada A."/>
            <person name="Yan M."/>
            <person name="Wang P."/>
            <person name="Xu J."/>
            <person name="Bruns T."/>
            <person name="Baldrian P."/>
            <person name="Vilgalys R."/>
            <person name="Dunand C."/>
            <person name="Henrissat B."/>
            <person name="Grigoriev I.V."/>
            <person name="Hibbett D."/>
            <person name="Nagy L.G."/>
            <person name="Martin F.M."/>
        </authorList>
    </citation>
    <scope>NUCLEOTIDE SEQUENCE</scope>
    <source>
        <strain evidence="2">BED1</strain>
    </source>
</reference>
<evidence type="ECO:0000256" key="1">
    <source>
        <dbReference type="SAM" id="SignalP"/>
    </source>
</evidence>
<dbReference type="AlphaFoldDB" id="A0AAD4BPU7"/>
<evidence type="ECO:0000313" key="3">
    <source>
        <dbReference type="Proteomes" id="UP001194468"/>
    </source>
</evidence>
<reference evidence="2" key="1">
    <citation type="submission" date="2019-10" db="EMBL/GenBank/DDBJ databases">
        <authorList>
            <consortium name="DOE Joint Genome Institute"/>
            <person name="Kuo A."/>
            <person name="Miyauchi S."/>
            <person name="Kiss E."/>
            <person name="Drula E."/>
            <person name="Kohler A."/>
            <person name="Sanchez-Garcia M."/>
            <person name="Andreopoulos B."/>
            <person name="Barry K.W."/>
            <person name="Bonito G."/>
            <person name="Buee M."/>
            <person name="Carver A."/>
            <person name="Chen C."/>
            <person name="Cichocki N."/>
            <person name="Clum A."/>
            <person name="Culley D."/>
            <person name="Crous P.W."/>
            <person name="Fauchery L."/>
            <person name="Girlanda M."/>
            <person name="Hayes R."/>
            <person name="Keri Z."/>
            <person name="LaButti K."/>
            <person name="Lipzen A."/>
            <person name="Lombard V."/>
            <person name="Magnuson J."/>
            <person name="Maillard F."/>
            <person name="Morin E."/>
            <person name="Murat C."/>
            <person name="Nolan M."/>
            <person name="Ohm R."/>
            <person name="Pangilinan J."/>
            <person name="Pereira M."/>
            <person name="Perotto S."/>
            <person name="Peter M."/>
            <person name="Riley R."/>
            <person name="Sitrit Y."/>
            <person name="Stielow B."/>
            <person name="Szollosi G."/>
            <person name="Zifcakova L."/>
            <person name="Stursova M."/>
            <person name="Spatafora J.W."/>
            <person name="Tedersoo L."/>
            <person name="Vaario L.-M."/>
            <person name="Yamada A."/>
            <person name="Yan M."/>
            <person name="Wang P."/>
            <person name="Xu J."/>
            <person name="Bruns T."/>
            <person name="Baldrian P."/>
            <person name="Vilgalys R."/>
            <person name="Henrissat B."/>
            <person name="Grigoriev I.V."/>
            <person name="Hibbett D."/>
            <person name="Nagy L.G."/>
            <person name="Martin F.M."/>
        </authorList>
    </citation>
    <scope>NUCLEOTIDE SEQUENCE</scope>
    <source>
        <strain evidence="2">BED1</strain>
    </source>
</reference>
<name>A0AAD4BPU7_BOLED</name>
<evidence type="ECO:0000313" key="2">
    <source>
        <dbReference type="EMBL" id="KAF8436011.1"/>
    </source>
</evidence>
<accession>A0AAD4BPU7</accession>
<organism evidence="2 3">
    <name type="scientific">Boletus edulis BED1</name>
    <dbReference type="NCBI Taxonomy" id="1328754"/>
    <lineage>
        <taxon>Eukaryota</taxon>
        <taxon>Fungi</taxon>
        <taxon>Dikarya</taxon>
        <taxon>Basidiomycota</taxon>
        <taxon>Agaricomycotina</taxon>
        <taxon>Agaricomycetes</taxon>
        <taxon>Agaricomycetidae</taxon>
        <taxon>Boletales</taxon>
        <taxon>Boletineae</taxon>
        <taxon>Boletaceae</taxon>
        <taxon>Boletoideae</taxon>
        <taxon>Boletus</taxon>
    </lineage>
</organism>
<evidence type="ECO:0008006" key="4">
    <source>
        <dbReference type="Google" id="ProtNLM"/>
    </source>
</evidence>
<feature type="chain" id="PRO_5042042530" description="Secreted protein" evidence="1">
    <location>
        <begin position="18"/>
        <end position="126"/>
    </location>
</feature>
<keyword evidence="3" id="KW-1185">Reference proteome</keyword>
<dbReference type="Proteomes" id="UP001194468">
    <property type="component" value="Unassembled WGS sequence"/>
</dbReference>
<feature type="signal peptide" evidence="1">
    <location>
        <begin position="1"/>
        <end position="17"/>
    </location>
</feature>
<proteinExistence type="predicted"/>
<gene>
    <name evidence="2" type="ORF">L210DRAFT_2492300</name>
</gene>
<protein>
    <recommendedName>
        <fullName evidence="4">Secreted protein</fullName>
    </recommendedName>
</protein>
<comment type="caution">
    <text evidence="2">The sequence shown here is derived from an EMBL/GenBank/DDBJ whole genome shotgun (WGS) entry which is preliminary data.</text>
</comment>